<dbReference type="KEGG" id="bam:Bamb_2412"/>
<dbReference type="GeneID" id="93085380"/>
<keyword evidence="2" id="KW-1185">Reference proteome</keyword>
<proteinExistence type="predicted"/>
<reference evidence="1" key="1">
    <citation type="submission" date="2009-01" db="EMBL/GenBank/DDBJ databases">
        <title>Complete sequence of Chromosome 1 of Burkholderia cepacia AMMD.</title>
        <authorList>
            <consortium name="US DOE Joint Genome Institute"/>
            <person name="Copeland A."/>
            <person name="Lucas S."/>
            <person name="Lapidus A."/>
            <person name="Barry K."/>
            <person name="Detter J.C."/>
            <person name="Glavina del Rio T."/>
            <person name="Hammon N."/>
            <person name="Israni S."/>
            <person name="Pitluck S."/>
            <person name="Bruce D."/>
            <person name="Chain P."/>
            <person name="Malfatti S."/>
            <person name="Shin M."/>
            <person name="Vergez L."/>
            <person name="Schmutz J."/>
            <person name="Larimer F."/>
            <person name="Land M."/>
            <person name="Hauser L."/>
            <person name="Kyrpides N."/>
            <person name="Kim E."/>
            <person name="Parke J."/>
            <person name="Coenye T."/>
            <person name="Konstantinidis K."/>
            <person name="Ramette A."/>
            <person name="Tiedje J."/>
            <person name="Richardson P."/>
        </authorList>
    </citation>
    <scope>NUCLEOTIDE SEQUENCE [LARGE SCALE GENOMIC DNA]</scope>
    <source>
        <strain evidence="1">AMMD</strain>
    </source>
</reference>
<organism evidence="1 2">
    <name type="scientific">Burkholderia ambifaria (strain ATCC BAA-244 / DSM 16087 / CCUG 44356 / LMG 19182 / AMMD)</name>
    <name type="common">Burkholderia cepacia (strain AMMD)</name>
    <dbReference type="NCBI Taxonomy" id="339670"/>
    <lineage>
        <taxon>Bacteria</taxon>
        <taxon>Pseudomonadati</taxon>
        <taxon>Pseudomonadota</taxon>
        <taxon>Betaproteobacteria</taxon>
        <taxon>Burkholderiales</taxon>
        <taxon>Burkholderiaceae</taxon>
        <taxon>Burkholderia</taxon>
        <taxon>Burkholderia cepacia complex</taxon>
    </lineage>
</organism>
<protein>
    <submittedName>
        <fullName evidence="1">Uncharacterized protein</fullName>
    </submittedName>
</protein>
<sequence>MTTGVGKQLKDFGPAAAASDSDIFFSAQSGVEKKMTAVQLAAYMQAKVIQNKNVETFISGNGVTPGTFLPGGSSITLANNYGSINNIDVFADGAPQLDCALTGNVLGFPNGGIPNVSKITVKGALTVPVGAIGTGAVGDAQLANGSRIFYINKNTQLTPDYYECVADWNGVTGSDNTLNFQRLVNDIAAIGGGEIDLGNNGFFAFKNLIVPDGVRIYGRGRYRSGLVTTNVSGSGTANGGVIQLGNSSMLRGLSLTAATPMTGGILVLLLGNLAEVSDYQMTNYYTGVQAGSAALEVINARVAEGNMFSPSLVSGGNAIIGANFGNLVVEGVVGSGPASGPQPYSGLRLLNGDTAFVKAVNMTRHGAGLLMNPSPVQNLYSCVFSDSDFDSAVGQSSAQIAPLGGAVWGAKFNNVWFGLSTQDGLLISGAGGGTVDGVGLSNCEFPGNGGCGLNVSGANVSNVIVNGGWAAGNSQDGYRFTNGTSKFQLNGVTGGPCSGRGPNGGYGCQVVTGASNAYAIANSLFAGNSTGSLLDNGTGSSKSVNNNLLS</sequence>
<evidence type="ECO:0000313" key="1">
    <source>
        <dbReference type="EMBL" id="ABI87968.1"/>
    </source>
</evidence>
<evidence type="ECO:0000313" key="2">
    <source>
        <dbReference type="Proteomes" id="UP000000662"/>
    </source>
</evidence>
<dbReference type="AlphaFoldDB" id="Q0BD05"/>
<accession>Q0BD05</accession>
<dbReference type="eggNOG" id="ENOG5033DX6">
    <property type="taxonomic scope" value="Bacteria"/>
</dbReference>
<dbReference type="PATRIC" id="fig|339670.21.peg.2506"/>
<dbReference type="Proteomes" id="UP000000662">
    <property type="component" value="Chromosome 1"/>
</dbReference>
<gene>
    <name evidence="1" type="ordered locus">Bamb_2412</name>
</gene>
<name>Q0BD05_BURCM</name>
<dbReference type="EMBL" id="CP000440">
    <property type="protein sequence ID" value="ABI87968.1"/>
    <property type="molecule type" value="Genomic_DNA"/>
</dbReference>
<dbReference type="RefSeq" id="WP_011657589.1">
    <property type="nucleotide sequence ID" value="NC_008390.1"/>
</dbReference>